<keyword evidence="3" id="KW-1185">Reference proteome</keyword>
<dbReference type="Proteomes" id="UP000466442">
    <property type="component" value="Unassembled WGS sequence"/>
</dbReference>
<dbReference type="AlphaFoldDB" id="A0A8S9X5E3"/>
<dbReference type="Pfam" id="PF16012">
    <property type="entry name" value="DUF4780"/>
    <property type="match status" value="1"/>
</dbReference>
<evidence type="ECO:0000313" key="2">
    <source>
        <dbReference type="EMBL" id="KAF6203699.1"/>
    </source>
</evidence>
<organism evidence="2 3">
    <name type="scientific">Apolygus lucorum</name>
    <name type="common">Small green plant bug</name>
    <name type="synonym">Lygocoris lucorum</name>
    <dbReference type="NCBI Taxonomy" id="248454"/>
    <lineage>
        <taxon>Eukaryota</taxon>
        <taxon>Metazoa</taxon>
        <taxon>Ecdysozoa</taxon>
        <taxon>Arthropoda</taxon>
        <taxon>Hexapoda</taxon>
        <taxon>Insecta</taxon>
        <taxon>Pterygota</taxon>
        <taxon>Neoptera</taxon>
        <taxon>Paraneoptera</taxon>
        <taxon>Hemiptera</taxon>
        <taxon>Heteroptera</taxon>
        <taxon>Panheteroptera</taxon>
        <taxon>Cimicomorpha</taxon>
        <taxon>Miridae</taxon>
        <taxon>Mirini</taxon>
        <taxon>Apolygus</taxon>
    </lineage>
</organism>
<evidence type="ECO:0000313" key="3">
    <source>
        <dbReference type="Proteomes" id="UP000466442"/>
    </source>
</evidence>
<gene>
    <name evidence="2" type="ORF">GE061_002032</name>
</gene>
<sequence length="326" mass="34572">MLDGGGPISPERADAIEGFLILEGCRTQHEILIQNPESAPFGINWCGLTQEGTMFLVNCANLHTVEVVVDRMAGKWTGSGVKVLRYQDLPKPCQISAFIPKMVFGRDDLLMIMAAQNCHLNLQISKWKIRIFDRKAEGGVFLKIDVPDADGEIIQSRKHKLGIGNRYSDFKVTWEGPGGVGGGDGVEGMEGVQTFADPSPAPSSLGAAGVAGGGASVPVLGGTNPGAVSVLSQQWPTPKEASLIVASTPKRGREEGKTFLTPPDKRVVGLENSLVGSQVEIPLDTTSSETIVASPGSSASSDLSQTLMTVGDMTLEETEEENLLLE</sequence>
<protein>
    <recommendedName>
        <fullName evidence="1">DUF4780 domain-containing protein</fullName>
    </recommendedName>
</protein>
<feature type="domain" description="DUF4780" evidence="1">
    <location>
        <begin position="34"/>
        <end position="161"/>
    </location>
</feature>
<dbReference type="InterPro" id="IPR031961">
    <property type="entry name" value="DUF4780"/>
</dbReference>
<name>A0A8S9X5E3_APOLU</name>
<reference evidence="2" key="1">
    <citation type="journal article" date="2021" name="Mol. Ecol. Resour.">
        <title>Apolygus lucorum genome provides insights into omnivorousness and mesophyll feeding.</title>
        <authorList>
            <person name="Liu Y."/>
            <person name="Liu H."/>
            <person name="Wang H."/>
            <person name="Huang T."/>
            <person name="Liu B."/>
            <person name="Yang B."/>
            <person name="Yin L."/>
            <person name="Li B."/>
            <person name="Zhang Y."/>
            <person name="Zhang S."/>
            <person name="Jiang F."/>
            <person name="Zhang X."/>
            <person name="Ren Y."/>
            <person name="Wang B."/>
            <person name="Wang S."/>
            <person name="Lu Y."/>
            <person name="Wu K."/>
            <person name="Fan W."/>
            <person name="Wang G."/>
        </authorList>
    </citation>
    <scope>NUCLEOTIDE SEQUENCE</scope>
    <source>
        <strain evidence="2">12Hb</strain>
    </source>
</reference>
<proteinExistence type="predicted"/>
<accession>A0A8S9X5E3</accession>
<dbReference type="EMBL" id="WIXP02000010">
    <property type="protein sequence ID" value="KAF6203699.1"/>
    <property type="molecule type" value="Genomic_DNA"/>
</dbReference>
<evidence type="ECO:0000259" key="1">
    <source>
        <dbReference type="Pfam" id="PF16012"/>
    </source>
</evidence>
<comment type="caution">
    <text evidence="2">The sequence shown here is derived from an EMBL/GenBank/DDBJ whole genome shotgun (WGS) entry which is preliminary data.</text>
</comment>